<dbReference type="AlphaFoldDB" id="A0A3D9HKT0"/>
<proteinExistence type="predicted"/>
<protein>
    <submittedName>
        <fullName evidence="2">Uncharacterized protein</fullName>
    </submittedName>
</protein>
<keyword evidence="3" id="KW-1185">Reference proteome</keyword>
<comment type="caution">
    <text evidence="2">The sequence shown here is derived from an EMBL/GenBank/DDBJ whole genome shotgun (WGS) entry which is preliminary data.</text>
</comment>
<name>A0A3D9HKT0_9FLAO</name>
<accession>A0A3D9HKT0</accession>
<organism evidence="2 3">
    <name type="scientific">Seonamhaeicola aphaedonensis</name>
    <dbReference type="NCBI Taxonomy" id="1461338"/>
    <lineage>
        <taxon>Bacteria</taxon>
        <taxon>Pseudomonadati</taxon>
        <taxon>Bacteroidota</taxon>
        <taxon>Flavobacteriia</taxon>
        <taxon>Flavobacteriales</taxon>
        <taxon>Flavobacteriaceae</taxon>
    </lineage>
</organism>
<dbReference type="EMBL" id="QRDX01000002">
    <property type="protein sequence ID" value="RED49506.1"/>
    <property type="molecule type" value="Genomic_DNA"/>
</dbReference>
<dbReference type="RefSeq" id="WP_181896358.1">
    <property type="nucleotide sequence ID" value="NZ_QRDX01000002.1"/>
</dbReference>
<evidence type="ECO:0000256" key="1">
    <source>
        <dbReference type="SAM" id="SignalP"/>
    </source>
</evidence>
<gene>
    <name evidence="2" type="ORF">DFQ02_102280</name>
</gene>
<evidence type="ECO:0000313" key="2">
    <source>
        <dbReference type="EMBL" id="RED49506.1"/>
    </source>
</evidence>
<feature type="chain" id="PRO_5017743531" evidence="1">
    <location>
        <begin position="23"/>
        <end position="48"/>
    </location>
</feature>
<evidence type="ECO:0000313" key="3">
    <source>
        <dbReference type="Proteomes" id="UP000256629"/>
    </source>
</evidence>
<keyword evidence="1" id="KW-0732">Signal</keyword>
<dbReference type="Proteomes" id="UP000256629">
    <property type="component" value="Unassembled WGS sequence"/>
</dbReference>
<reference evidence="2 3" key="1">
    <citation type="submission" date="2018-07" db="EMBL/GenBank/DDBJ databases">
        <title>Genomic Encyclopedia of Type Strains, Phase III (KMG-III): the genomes of soil and plant-associated and newly described type strains.</title>
        <authorList>
            <person name="Whitman W."/>
        </authorList>
    </citation>
    <scope>NUCLEOTIDE SEQUENCE [LARGE SCALE GENOMIC DNA]</scope>
    <source>
        <strain evidence="2 3">CECT 8487</strain>
    </source>
</reference>
<feature type="signal peptide" evidence="1">
    <location>
        <begin position="1"/>
        <end position="22"/>
    </location>
</feature>
<sequence length="48" mass="5238">MKTKKYLIAIAIFGGMMFLASAATTYNVDGEQTAKIEKSRIKVPGTSR</sequence>